<protein>
    <recommendedName>
        <fullName evidence="6">Histone H1</fullName>
    </recommendedName>
</protein>
<evidence type="ECO:0000313" key="4">
    <source>
        <dbReference type="EMBL" id="RSK25221.1"/>
    </source>
</evidence>
<dbReference type="EMBL" id="RWIS01000013">
    <property type="protein sequence ID" value="RSK25221.1"/>
    <property type="molecule type" value="Genomic_DNA"/>
</dbReference>
<dbReference type="Pfam" id="PF07432">
    <property type="entry name" value="Hc1"/>
    <property type="match status" value="1"/>
</dbReference>
<comment type="similarity">
    <text evidence="2">Belongs to the histone H1/H5 family. HCT subfamily.</text>
</comment>
<comment type="caution">
    <text evidence="4">The sequence shown here is derived from an EMBL/GenBank/DDBJ whole genome shotgun (WGS) entry which is preliminary data.</text>
</comment>
<gene>
    <name evidence="4" type="ORF">EI290_17515</name>
</gene>
<name>A0A3R9LQ74_9BACT</name>
<evidence type="ECO:0000256" key="1">
    <source>
        <dbReference type="ARBA" id="ARBA00002333"/>
    </source>
</evidence>
<reference evidence="4 5" key="1">
    <citation type="submission" date="2018-12" db="EMBL/GenBank/DDBJ databases">
        <authorList>
            <person name="Feng G."/>
            <person name="Zhu H."/>
        </authorList>
    </citation>
    <scope>NUCLEOTIDE SEQUENCE [LARGE SCALE GENOMIC DNA]</scope>
    <source>
        <strain evidence="4 5">9PBR-2</strain>
    </source>
</reference>
<dbReference type="Proteomes" id="UP000280066">
    <property type="component" value="Unassembled WGS sequence"/>
</dbReference>
<comment type="function">
    <text evidence="1">Might have a role analogous to that of eukaryotic histone proteins.</text>
</comment>
<evidence type="ECO:0008006" key="6">
    <source>
        <dbReference type="Google" id="ProtNLM"/>
    </source>
</evidence>
<keyword evidence="5" id="KW-1185">Reference proteome</keyword>
<evidence type="ECO:0000256" key="2">
    <source>
        <dbReference type="ARBA" id="ARBA00008424"/>
    </source>
</evidence>
<feature type="compositionally biased region" description="Low complexity" evidence="3">
    <location>
        <begin position="60"/>
        <end position="82"/>
    </location>
</feature>
<dbReference type="OrthoDB" id="9808717at2"/>
<dbReference type="InterPro" id="IPR010886">
    <property type="entry name" value="Hc1"/>
</dbReference>
<dbReference type="GO" id="GO:0003677">
    <property type="term" value="F:DNA binding"/>
    <property type="evidence" value="ECO:0007669"/>
    <property type="project" value="InterPro"/>
</dbReference>
<proteinExistence type="inferred from homology"/>
<accession>A0A3R9LQ74</accession>
<evidence type="ECO:0000256" key="3">
    <source>
        <dbReference type="SAM" id="MobiDB-lite"/>
    </source>
</evidence>
<dbReference type="GO" id="GO:0030527">
    <property type="term" value="F:structural constituent of chromatin"/>
    <property type="evidence" value="ECO:0007669"/>
    <property type="project" value="InterPro"/>
</dbReference>
<dbReference type="AlphaFoldDB" id="A0A3R9LQ74"/>
<organism evidence="4 5">
    <name type="scientific">Hymenobacter metallilatus</name>
    <dbReference type="NCBI Taxonomy" id="2493666"/>
    <lineage>
        <taxon>Bacteria</taxon>
        <taxon>Pseudomonadati</taxon>
        <taxon>Bacteroidota</taxon>
        <taxon>Cytophagia</taxon>
        <taxon>Cytophagales</taxon>
        <taxon>Hymenobacteraceae</taxon>
        <taxon>Hymenobacter</taxon>
    </lineage>
</organism>
<evidence type="ECO:0000313" key="5">
    <source>
        <dbReference type="Proteomes" id="UP000280066"/>
    </source>
</evidence>
<feature type="region of interest" description="Disordered" evidence="3">
    <location>
        <begin position="53"/>
        <end position="88"/>
    </location>
</feature>
<sequence>MSNFGQLKDLVMSLEADFEKFYDKGNSAAGTRVRKGMQELKNMAQTIRTEVQNKKNDGGAAAAPAAKAAPAKKAAAPAAKKAAPAKKK</sequence>